<dbReference type="PANTHER" id="PTHR43318">
    <property type="entry name" value="UDP-N-ACETYLGLUCOSAMINE 4,6-DEHYDRATASE"/>
    <property type="match status" value="1"/>
</dbReference>
<gene>
    <name evidence="4" type="ORF">Bccel_4913</name>
</gene>
<dbReference type="AlphaFoldDB" id="A0A0L6JV81"/>
<dbReference type="InterPro" id="IPR003869">
    <property type="entry name" value="Polysac_CapD-like"/>
</dbReference>
<sequence>MRRKIRSKLLVLLDIFLINIAILFSYLLRFDGDLNSMPPEVKKNIVYIFIAATLIKVLSNGLFKLYSSLWRYAGIYEMLNIVKAAFIGNVIMQCLVFVERIFVEKDIFIFKVTIPASIFAICFLVDIFMLGGTRFAYRVFRRIVKGEKIQLKNSKRVLIAGGGNLGAVLIRELRRHTELNSVPVAIIDEDPYKIGKEINGVPIIGQNKDILDIIIRKKIDEVIITIPGASNQVINEIYNECSKTDCKVKILPSMAQLIDETVMIQKIRDVNIEDLLGREPVNLDIETITSYIEGQVIIVTGGGGSIGSELCRQIASFKPKQLIILDNYENNAYDIQNELIYNHPELNLVTIIANIREKHRIESIFKKYRPNVVFHAAAHKHVPLMEANPTEAIKNNVFGTMNVAECADRYGAKKFVLISTDKAVNPTNIMGATKRIAEMIIQAINTQSKTEFVAVRFGNVLGSNGSVIPLFKKQIEQGGPVTVTHPEVTRFFMTIPEAVQLVIQAGAMAKGGEIFVLDMGNPVKIYDLARNLIKLSGFEPDEDIKIEISGLRPGEKLYEELLMDEEGLKSTANKKIFVAKPVFTDLVLLKRELDRLKEIIMTDANEVMEYVQMIVPTYKKAQ</sequence>
<protein>
    <submittedName>
        <fullName evidence="4">Polysaccharide biosynthesis protein CapD</fullName>
    </submittedName>
</protein>
<comment type="similarity">
    <text evidence="1">Belongs to the polysaccharide synthase family.</text>
</comment>
<dbReference type="eggNOG" id="COG1086">
    <property type="taxonomic scope" value="Bacteria"/>
</dbReference>
<dbReference type="SUPFAM" id="SSF51735">
    <property type="entry name" value="NAD(P)-binding Rossmann-fold domains"/>
    <property type="match status" value="2"/>
</dbReference>
<comment type="caution">
    <text evidence="4">The sequence shown here is derived from an EMBL/GenBank/DDBJ whole genome shotgun (WGS) entry which is preliminary data.</text>
</comment>
<dbReference type="Pfam" id="PF13727">
    <property type="entry name" value="CoA_binding_3"/>
    <property type="match status" value="1"/>
</dbReference>
<dbReference type="RefSeq" id="WP_036935193.1">
    <property type="nucleotide sequence ID" value="NZ_JQKC01000001.1"/>
</dbReference>
<dbReference type="InterPro" id="IPR051203">
    <property type="entry name" value="Polysaccharide_Synthase-Rel"/>
</dbReference>
<accession>A0A0L6JV81</accession>
<dbReference type="PANTHER" id="PTHR43318:SF1">
    <property type="entry name" value="POLYSACCHARIDE BIOSYNTHESIS PROTEIN EPSC-RELATED"/>
    <property type="match status" value="1"/>
</dbReference>
<proteinExistence type="inferred from homology"/>
<keyword evidence="2" id="KW-0472">Membrane</keyword>
<keyword evidence="5" id="KW-1185">Reference proteome</keyword>
<dbReference type="STRING" id="398512.Bccel_4913"/>
<reference evidence="5" key="1">
    <citation type="submission" date="2015-07" db="EMBL/GenBank/DDBJ databases">
        <title>Near-Complete Genome Sequence of the Cellulolytic Bacterium Bacteroides (Pseudobacteroides) cellulosolvens ATCC 35603.</title>
        <authorList>
            <person name="Dassa B."/>
            <person name="Utturkar S.M."/>
            <person name="Klingeman D.M."/>
            <person name="Hurt R.A."/>
            <person name="Keller M."/>
            <person name="Xu J."/>
            <person name="Reddy Y.H.K."/>
            <person name="Borovok I."/>
            <person name="Grinberg I.R."/>
            <person name="Lamed R."/>
            <person name="Zhivin O."/>
            <person name="Bayer E.A."/>
            <person name="Brown S.D."/>
        </authorList>
    </citation>
    <scope>NUCLEOTIDE SEQUENCE [LARGE SCALE GENOMIC DNA]</scope>
    <source>
        <strain evidence="5">DSM 2933</strain>
    </source>
</reference>
<dbReference type="PATRIC" id="fig|398512.5.peg.5152"/>
<organism evidence="4 5">
    <name type="scientific">Pseudobacteroides cellulosolvens ATCC 35603 = DSM 2933</name>
    <dbReference type="NCBI Taxonomy" id="398512"/>
    <lineage>
        <taxon>Bacteria</taxon>
        <taxon>Bacillati</taxon>
        <taxon>Bacillota</taxon>
        <taxon>Clostridia</taxon>
        <taxon>Eubacteriales</taxon>
        <taxon>Oscillospiraceae</taxon>
        <taxon>Pseudobacteroides</taxon>
    </lineage>
</organism>
<feature type="transmembrane region" description="Helical" evidence="2">
    <location>
        <begin position="108"/>
        <end position="132"/>
    </location>
</feature>
<feature type="transmembrane region" description="Helical" evidence="2">
    <location>
        <begin position="9"/>
        <end position="28"/>
    </location>
</feature>
<dbReference type="EMBL" id="LGTC01000001">
    <property type="protein sequence ID" value="KNY29639.1"/>
    <property type="molecule type" value="Genomic_DNA"/>
</dbReference>
<dbReference type="InterPro" id="IPR036291">
    <property type="entry name" value="NAD(P)-bd_dom_sf"/>
</dbReference>
<evidence type="ECO:0000256" key="1">
    <source>
        <dbReference type="ARBA" id="ARBA00007430"/>
    </source>
</evidence>
<name>A0A0L6JV81_9FIRM</name>
<keyword evidence="2" id="KW-0812">Transmembrane</keyword>
<evidence type="ECO:0000313" key="4">
    <source>
        <dbReference type="EMBL" id="KNY29639.1"/>
    </source>
</evidence>
<dbReference type="Proteomes" id="UP000036923">
    <property type="component" value="Unassembled WGS sequence"/>
</dbReference>
<keyword evidence="2" id="KW-1133">Transmembrane helix</keyword>
<evidence type="ECO:0000259" key="3">
    <source>
        <dbReference type="Pfam" id="PF02719"/>
    </source>
</evidence>
<feature type="domain" description="Polysaccharide biosynthesis protein CapD-like" evidence="3">
    <location>
        <begin position="297"/>
        <end position="580"/>
    </location>
</feature>
<dbReference type="OrthoDB" id="9803111at2"/>
<dbReference type="Pfam" id="PF02719">
    <property type="entry name" value="Polysacc_synt_2"/>
    <property type="match status" value="1"/>
</dbReference>
<evidence type="ECO:0000256" key="2">
    <source>
        <dbReference type="SAM" id="Phobius"/>
    </source>
</evidence>
<dbReference type="Gene3D" id="3.40.50.720">
    <property type="entry name" value="NAD(P)-binding Rossmann-like Domain"/>
    <property type="match status" value="2"/>
</dbReference>
<feature type="transmembrane region" description="Helical" evidence="2">
    <location>
        <begin position="44"/>
        <end position="63"/>
    </location>
</feature>
<evidence type="ECO:0000313" key="5">
    <source>
        <dbReference type="Proteomes" id="UP000036923"/>
    </source>
</evidence>
<dbReference type="CDD" id="cd05237">
    <property type="entry name" value="UDP_invert_4-6DH_SDR_e"/>
    <property type="match status" value="1"/>
</dbReference>